<name>A0A1I5H1P1_9FIRM</name>
<dbReference type="AlphaFoldDB" id="A0A1I5H1P1"/>
<evidence type="ECO:0000313" key="2">
    <source>
        <dbReference type="Proteomes" id="UP000198806"/>
    </source>
</evidence>
<dbReference type="OrthoDB" id="1739831at2"/>
<keyword evidence="2" id="KW-1185">Reference proteome</keyword>
<evidence type="ECO:0000313" key="1">
    <source>
        <dbReference type="EMBL" id="SFO41761.1"/>
    </source>
</evidence>
<organism evidence="1 2">
    <name type="scientific">Anaerocolumna aminovalerica</name>
    <dbReference type="NCBI Taxonomy" id="1527"/>
    <lineage>
        <taxon>Bacteria</taxon>
        <taxon>Bacillati</taxon>
        <taxon>Bacillota</taxon>
        <taxon>Clostridia</taxon>
        <taxon>Lachnospirales</taxon>
        <taxon>Lachnospiraceae</taxon>
        <taxon>Anaerocolumna</taxon>
    </lineage>
</organism>
<sequence>MENYQRNANGEIRTCIRCGKIFQYYGLGRCYCPACKKQDDEAFNKVKAYIYEHGTATVMEVSEKTGVPVRYIRLYLKDSRIEIPENSPIFIQCERCGVNIRSGRLCPNCASELTNEMRLEMDFNNEQIGEIPRKYSCGKMRFLDKNCD</sequence>
<dbReference type="EMBL" id="FOWD01000024">
    <property type="protein sequence ID" value="SFO41761.1"/>
    <property type="molecule type" value="Genomic_DNA"/>
</dbReference>
<accession>A0A1I5H1P1</accession>
<evidence type="ECO:0008006" key="3">
    <source>
        <dbReference type="Google" id="ProtNLM"/>
    </source>
</evidence>
<dbReference type="Proteomes" id="UP000198806">
    <property type="component" value="Unassembled WGS sequence"/>
</dbReference>
<proteinExistence type="predicted"/>
<protein>
    <recommendedName>
        <fullName evidence="3">Flagellar operon protein TIGR03826</fullName>
    </recommendedName>
</protein>
<gene>
    <name evidence="1" type="ORF">SAMN04489757_12450</name>
</gene>
<reference evidence="1 2" key="1">
    <citation type="submission" date="2016-10" db="EMBL/GenBank/DDBJ databases">
        <authorList>
            <person name="de Groot N.N."/>
        </authorList>
    </citation>
    <scope>NUCLEOTIDE SEQUENCE [LARGE SCALE GENOMIC DNA]</scope>
    <source>
        <strain evidence="1 2">DSM 1283</strain>
    </source>
</reference>
<dbReference type="RefSeq" id="WP_091687396.1">
    <property type="nucleotide sequence ID" value="NZ_BAABFM010000035.1"/>
</dbReference>
<dbReference type="STRING" id="1527.SAMN04489757_12450"/>